<dbReference type="Proteomes" id="UP000805193">
    <property type="component" value="Unassembled WGS sequence"/>
</dbReference>
<reference evidence="1 2" key="1">
    <citation type="journal article" date="2020" name="Cell">
        <title>Large-Scale Comparative Analyses of Tick Genomes Elucidate Their Genetic Diversity and Vector Capacities.</title>
        <authorList>
            <consortium name="Tick Genome and Microbiome Consortium (TIGMIC)"/>
            <person name="Jia N."/>
            <person name="Wang J."/>
            <person name="Shi W."/>
            <person name="Du L."/>
            <person name="Sun Y."/>
            <person name="Zhan W."/>
            <person name="Jiang J.F."/>
            <person name="Wang Q."/>
            <person name="Zhang B."/>
            <person name="Ji P."/>
            <person name="Bell-Sakyi L."/>
            <person name="Cui X.M."/>
            <person name="Yuan T.T."/>
            <person name="Jiang B.G."/>
            <person name="Yang W.F."/>
            <person name="Lam T.T."/>
            <person name="Chang Q.C."/>
            <person name="Ding S.J."/>
            <person name="Wang X.J."/>
            <person name="Zhu J.G."/>
            <person name="Ruan X.D."/>
            <person name="Zhao L."/>
            <person name="Wei J.T."/>
            <person name="Ye R.Z."/>
            <person name="Que T.C."/>
            <person name="Du C.H."/>
            <person name="Zhou Y.H."/>
            <person name="Cheng J.X."/>
            <person name="Dai P.F."/>
            <person name="Guo W.B."/>
            <person name="Han X.H."/>
            <person name="Huang E.J."/>
            <person name="Li L.F."/>
            <person name="Wei W."/>
            <person name="Gao Y.C."/>
            <person name="Liu J.Z."/>
            <person name="Shao H.Z."/>
            <person name="Wang X."/>
            <person name="Wang C.C."/>
            <person name="Yang T.C."/>
            <person name="Huo Q.B."/>
            <person name="Li W."/>
            <person name="Chen H.Y."/>
            <person name="Chen S.E."/>
            <person name="Zhou L.G."/>
            <person name="Ni X.B."/>
            <person name="Tian J.H."/>
            <person name="Sheng Y."/>
            <person name="Liu T."/>
            <person name="Pan Y.S."/>
            <person name="Xia L.Y."/>
            <person name="Li J."/>
            <person name="Zhao F."/>
            <person name="Cao W.C."/>
        </authorList>
    </citation>
    <scope>NUCLEOTIDE SEQUENCE [LARGE SCALE GENOMIC DNA]</scope>
    <source>
        <strain evidence="1">Iper-2018</strain>
    </source>
</reference>
<name>A0AC60PU88_IXOPE</name>
<evidence type="ECO:0000313" key="1">
    <source>
        <dbReference type="EMBL" id="KAG0424520.1"/>
    </source>
</evidence>
<protein>
    <submittedName>
        <fullName evidence="1">Uncharacterized protein</fullName>
    </submittedName>
</protein>
<keyword evidence="2" id="KW-1185">Reference proteome</keyword>
<evidence type="ECO:0000313" key="2">
    <source>
        <dbReference type="Proteomes" id="UP000805193"/>
    </source>
</evidence>
<sequence>MGLVLATGYKASLTALLRDVPLEAEHPTFPNRSSVYLQECVRQLFGFKDLWYDTSTKEAARIVKAEYLRLRKHKIISDKKYFPMTYEFVGRHTSTIHEELRKFDYVSTGEPILGVIVGPEIMYAWQFREAFAADRWPSPGVWPVQQGGSSSRIQDQVSCLQPRRLYRAGGVDTDPDAATYKFCLRCPDPSSGVNIDWS</sequence>
<comment type="caution">
    <text evidence="1">The sequence shown here is derived from an EMBL/GenBank/DDBJ whole genome shotgun (WGS) entry which is preliminary data.</text>
</comment>
<proteinExistence type="predicted"/>
<dbReference type="EMBL" id="JABSTQ010009965">
    <property type="protein sequence ID" value="KAG0424520.1"/>
    <property type="molecule type" value="Genomic_DNA"/>
</dbReference>
<accession>A0AC60PU88</accession>
<gene>
    <name evidence="1" type="ORF">HPB47_028264</name>
</gene>
<organism evidence="1 2">
    <name type="scientific">Ixodes persulcatus</name>
    <name type="common">Taiga tick</name>
    <dbReference type="NCBI Taxonomy" id="34615"/>
    <lineage>
        <taxon>Eukaryota</taxon>
        <taxon>Metazoa</taxon>
        <taxon>Ecdysozoa</taxon>
        <taxon>Arthropoda</taxon>
        <taxon>Chelicerata</taxon>
        <taxon>Arachnida</taxon>
        <taxon>Acari</taxon>
        <taxon>Parasitiformes</taxon>
        <taxon>Ixodida</taxon>
        <taxon>Ixodoidea</taxon>
        <taxon>Ixodidae</taxon>
        <taxon>Ixodinae</taxon>
        <taxon>Ixodes</taxon>
    </lineage>
</organism>